<evidence type="ECO:0008006" key="4">
    <source>
        <dbReference type="Google" id="ProtNLM"/>
    </source>
</evidence>
<dbReference type="InterPro" id="IPR009291">
    <property type="entry name" value="Vps62"/>
</dbReference>
<name>E3L076_PUCGT</name>
<dbReference type="VEuPathDB" id="FungiDB:PGTG_16251"/>
<gene>
    <name evidence="2" type="ORF">PGTG_16251</name>
</gene>
<dbReference type="RefSeq" id="XP_003334382.2">
    <property type="nucleotide sequence ID" value="XM_003334334.2"/>
</dbReference>
<proteinExistence type="predicted"/>
<evidence type="ECO:0000313" key="3">
    <source>
        <dbReference type="Proteomes" id="UP000008783"/>
    </source>
</evidence>
<feature type="region of interest" description="Disordered" evidence="1">
    <location>
        <begin position="1"/>
        <end position="31"/>
    </location>
</feature>
<dbReference type="Proteomes" id="UP000008783">
    <property type="component" value="Unassembled WGS sequence"/>
</dbReference>
<dbReference type="GeneID" id="10545778"/>
<dbReference type="Pfam" id="PF06101">
    <property type="entry name" value="Vps62"/>
    <property type="match status" value="1"/>
</dbReference>
<dbReference type="HOGENOM" id="CLU_024079_0_1_1"/>
<keyword evidence="3" id="KW-1185">Reference proteome</keyword>
<feature type="region of interest" description="Disordered" evidence="1">
    <location>
        <begin position="43"/>
        <end position="70"/>
    </location>
</feature>
<dbReference type="InParanoid" id="E3L076"/>
<sequence length="411" mass="45408">MNKIKQLSLSRRSGRKSTMTAPHSLPESRVVNPVTSQPAILTTTNTFRGENGGGVGGPGSRTLSGEGGTDPFVRNSLGSVPAYVLEYAPMVHLNSNEPFWPASLEEHLRHTILHDHAPDGPATRPADHHHPCSILALPQFNHERCYLTANTDVKPAPTDHPWLVSLEGKPGPDAKSQVSPVILILVDKSIITGVPGTLDAFWFFFYSFNLGPTVANIHFGNHIADWEHCMIRFENGTPKAAHLSAHADGSAYTYDCLEKFQGGKRPVIFSALGSHAMYTKPGTHDYSPVKFVGPTDHTDRGPLWDPTLNFAAFQHYPSPARDKFRAIDEDKDGKLVPCLKFRGQWGDQFSSPPINPQKAGGWMANMNMFQPMKRTMSLHNLRWGDGVTGPRDKDLDRAGMNRYSHRIHTSI</sequence>
<reference evidence="3" key="2">
    <citation type="journal article" date="2011" name="Proc. Natl. Acad. Sci. U.S.A.">
        <title>Obligate biotrophy features unraveled by the genomic analysis of rust fungi.</title>
        <authorList>
            <person name="Duplessis S."/>
            <person name="Cuomo C.A."/>
            <person name="Lin Y.-C."/>
            <person name="Aerts A."/>
            <person name="Tisserant E."/>
            <person name="Veneault-Fourrey C."/>
            <person name="Joly D.L."/>
            <person name="Hacquard S."/>
            <person name="Amselem J."/>
            <person name="Cantarel B.L."/>
            <person name="Chiu R."/>
            <person name="Coutinho P.M."/>
            <person name="Feau N."/>
            <person name="Field M."/>
            <person name="Frey P."/>
            <person name="Gelhaye E."/>
            <person name="Goldberg J."/>
            <person name="Grabherr M.G."/>
            <person name="Kodira C.D."/>
            <person name="Kohler A."/>
            <person name="Kuees U."/>
            <person name="Lindquist E.A."/>
            <person name="Lucas S.M."/>
            <person name="Mago R."/>
            <person name="Mauceli E."/>
            <person name="Morin E."/>
            <person name="Murat C."/>
            <person name="Pangilinan J.L."/>
            <person name="Park R."/>
            <person name="Pearson M."/>
            <person name="Quesneville H."/>
            <person name="Rouhier N."/>
            <person name="Sakthikumar S."/>
            <person name="Salamov A.A."/>
            <person name="Schmutz J."/>
            <person name="Selles B."/>
            <person name="Shapiro H."/>
            <person name="Tanguay P."/>
            <person name="Tuskan G.A."/>
            <person name="Henrissat B."/>
            <person name="Van de Peer Y."/>
            <person name="Rouze P."/>
            <person name="Ellis J.G."/>
            <person name="Dodds P.N."/>
            <person name="Schein J.E."/>
            <person name="Zhong S."/>
            <person name="Hamelin R.C."/>
            <person name="Grigoriev I.V."/>
            <person name="Szabo L.J."/>
            <person name="Martin F."/>
        </authorList>
    </citation>
    <scope>NUCLEOTIDE SEQUENCE [LARGE SCALE GENOMIC DNA]</scope>
    <source>
        <strain evidence="3">CRL 75-36-700-3 / race SCCL</strain>
    </source>
</reference>
<reference key="1">
    <citation type="submission" date="2007-01" db="EMBL/GenBank/DDBJ databases">
        <title>The Genome Sequence of Puccinia graminis f. sp. tritici Strain CRL 75-36-700-3.</title>
        <authorList>
            <consortium name="The Broad Institute Genome Sequencing Platform"/>
            <person name="Birren B."/>
            <person name="Lander E."/>
            <person name="Galagan J."/>
            <person name="Nusbaum C."/>
            <person name="Devon K."/>
            <person name="Cuomo C."/>
            <person name="Jaffe D."/>
            <person name="Butler J."/>
            <person name="Alvarez P."/>
            <person name="Gnerre S."/>
            <person name="Grabherr M."/>
            <person name="Mauceli E."/>
            <person name="Brockman W."/>
            <person name="Young S."/>
            <person name="LaButti K."/>
            <person name="Sykes S."/>
            <person name="DeCaprio D."/>
            <person name="Crawford M."/>
            <person name="Koehrsen M."/>
            <person name="Engels R."/>
            <person name="Montgomery P."/>
            <person name="Pearson M."/>
            <person name="Howarth C."/>
            <person name="Larson L."/>
            <person name="White J."/>
            <person name="Zeng Q."/>
            <person name="Kodira C."/>
            <person name="Yandava C."/>
            <person name="Alvarado L."/>
            <person name="O'Leary S."/>
            <person name="Szabo L."/>
            <person name="Dean R."/>
            <person name="Schein J."/>
        </authorList>
    </citation>
    <scope>NUCLEOTIDE SEQUENCE</scope>
    <source>
        <strain>CRL 75-36-700-3</strain>
    </source>
</reference>
<organism evidence="2 3">
    <name type="scientific">Puccinia graminis f. sp. tritici (strain CRL 75-36-700-3 / race SCCL)</name>
    <name type="common">Black stem rust fungus</name>
    <dbReference type="NCBI Taxonomy" id="418459"/>
    <lineage>
        <taxon>Eukaryota</taxon>
        <taxon>Fungi</taxon>
        <taxon>Dikarya</taxon>
        <taxon>Basidiomycota</taxon>
        <taxon>Pucciniomycotina</taxon>
        <taxon>Pucciniomycetes</taxon>
        <taxon>Pucciniales</taxon>
        <taxon>Pucciniaceae</taxon>
        <taxon>Puccinia</taxon>
    </lineage>
</organism>
<feature type="compositionally biased region" description="Polar residues" evidence="1">
    <location>
        <begin position="1"/>
        <end position="21"/>
    </location>
</feature>
<accession>E3L076</accession>
<protein>
    <recommendedName>
        <fullName evidence="4">Vacuolar protein sorting-associated protein 62</fullName>
    </recommendedName>
</protein>
<dbReference type="eggNOG" id="ENOG502R5A8">
    <property type="taxonomic scope" value="Eukaryota"/>
</dbReference>
<evidence type="ECO:0000313" key="2">
    <source>
        <dbReference type="EMBL" id="EFP89963.2"/>
    </source>
</evidence>
<dbReference type="KEGG" id="pgr:PGTG_16251"/>
<dbReference type="EMBL" id="DS178327">
    <property type="protein sequence ID" value="EFP89963.2"/>
    <property type="molecule type" value="Genomic_DNA"/>
</dbReference>
<dbReference type="PANTHER" id="PTHR48203">
    <property type="entry name" value="BNAC01G40110D PROTEIN"/>
    <property type="match status" value="1"/>
</dbReference>
<dbReference type="PANTHER" id="PTHR48203:SF1">
    <property type="entry name" value="VACUOLAR PROTEIN SORTING-ASSOCIATED PROTEIN 62"/>
    <property type="match status" value="1"/>
</dbReference>
<evidence type="ECO:0000256" key="1">
    <source>
        <dbReference type="SAM" id="MobiDB-lite"/>
    </source>
</evidence>
<dbReference type="OrthoDB" id="2498178at2759"/>
<dbReference type="AlphaFoldDB" id="E3L076"/>
<feature type="compositionally biased region" description="Gly residues" evidence="1">
    <location>
        <begin position="50"/>
        <end position="59"/>
    </location>
</feature>